<dbReference type="Proteomes" id="UP000632222">
    <property type="component" value="Unassembled WGS sequence"/>
</dbReference>
<proteinExistence type="predicted"/>
<dbReference type="InterPro" id="IPR000843">
    <property type="entry name" value="HTH_LacI"/>
</dbReference>
<reference evidence="6" key="1">
    <citation type="journal article" date="2019" name="Int. J. Syst. Evol. Microbiol.">
        <title>The Global Catalogue of Microorganisms (GCM) 10K type strain sequencing project: providing services to taxonomists for standard genome sequencing and annotation.</title>
        <authorList>
            <consortium name="The Broad Institute Genomics Platform"/>
            <consortium name="The Broad Institute Genome Sequencing Center for Infectious Disease"/>
            <person name="Wu L."/>
            <person name="Ma J."/>
        </authorList>
    </citation>
    <scope>NUCLEOTIDE SEQUENCE [LARGE SCALE GENOMIC DNA]</scope>
    <source>
        <strain evidence="6">JCM 14370</strain>
    </source>
</reference>
<feature type="domain" description="HTH lacI-type" evidence="4">
    <location>
        <begin position="6"/>
        <end position="60"/>
    </location>
</feature>
<dbReference type="InterPro" id="IPR028082">
    <property type="entry name" value="Peripla_BP_I"/>
</dbReference>
<evidence type="ECO:0000256" key="2">
    <source>
        <dbReference type="ARBA" id="ARBA00023125"/>
    </source>
</evidence>
<comment type="caution">
    <text evidence="5">The sequence shown here is derived from an EMBL/GenBank/DDBJ whole genome shotgun (WGS) entry which is preliminary data.</text>
</comment>
<dbReference type="PROSITE" id="PS00356">
    <property type="entry name" value="HTH_LACI_1"/>
    <property type="match status" value="1"/>
</dbReference>
<protein>
    <submittedName>
        <fullName evidence="5">Catabolite control protein A</fullName>
    </submittedName>
</protein>
<dbReference type="EMBL" id="BMOD01000005">
    <property type="protein sequence ID" value="GGJ32472.1"/>
    <property type="molecule type" value="Genomic_DNA"/>
</dbReference>
<dbReference type="PANTHER" id="PTHR30146:SF109">
    <property type="entry name" value="HTH-TYPE TRANSCRIPTIONAL REGULATOR GALS"/>
    <property type="match status" value="1"/>
</dbReference>
<dbReference type="PROSITE" id="PS50932">
    <property type="entry name" value="HTH_LACI_2"/>
    <property type="match status" value="1"/>
</dbReference>
<dbReference type="PANTHER" id="PTHR30146">
    <property type="entry name" value="LACI-RELATED TRANSCRIPTIONAL REPRESSOR"/>
    <property type="match status" value="1"/>
</dbReference>
<name>A0ABQ2D2B5_9DEIO</name>
<dbReference type="SMART" id="SM00354">
    <property type="entry name" value="HTH_LACI"/>
    <property type="match status" value="1"/>
</dbReference>
<evidence type="ECO:0000256" key="1">
    <source>
        <dbReference type="ARBA" id="ARBA00023015"/>
    </source>
</evidence>
<keyword evidence="2" id="KW-0238">DNA-binding</keyword>
<keyword evidence="6" id="KW-1185">Reference proteome</keyword>
<dbReference type="InterPro" id="IPR010982">
    <property type="entry name" value="Lambda_DNA-bd_dom_sf"/>
</dbReference>
<accession>A0ABQ2D2B5</accession>
<keyword evidence="1" id="KW-0805">Transcription regulation</keyword>
<dbReference type="InterPro" id="IPR046335">
    <property type="entry name" value="LacI/GalR-like_sensor"/>
</dbReference>
<dbReference type="Gene3D" id="3.40.50.2300">
    <property type="match status" value="2"/>
</dbReference>
<dbReference type="SUPFAM" id="SSF47413">
    <property type="entry name" value="lambda repressor-like DNA-binding domains"/>
    <property type="match status" value="1"/>
</dbReference>
<gene>
    <name evidence="5" type="ORF">GCM10008938_18360</name>
</gene>
<dbReference type="SUPFAM" id="SSF53822">
    <property type="entry name" value="Periplasmic binding protein-like I"/>
    <property type="match status" value="1"/>
</dbReference>
<sequence length="337" mass="37088">MTSSRPTLRDVAVAAGVSVATVSRILNSTEGYSQHTRERVQQAMQTLGYLPVRAPEPVKQTARKTFGVVFPKVSSMLISQVLQGVQEALPEGYTLLVCHSDGSLQRTLDSLQTFKEKEVDGVIFASEVLQREHHDLLKQARIPLVLLSSMSYQFVVPYVRCDDRLAARAATTHLIQQGHRDIAILAGARFDPFSSTARVEGYRDAHLHHGLSVQEGLIIYTRGFTFQDGQKGFQALLRNQKAFSALFACSDELAAGVLASAAEQGIAIPDQISVMGFDDIPLCEMTWPPLTTLAQPLVEMGQEAVKLLLECQQNPRCDRGVVLPFQVIERGSVRSIQ</sequence>
<dbReference type="PRINTS" id="PR00036">
    <property type="entry name" value="HTHLACI"/>
</dbReference>
<keyword evidence="3" id="KW-0804">Transcription</keyword>
<dbReference type="RefSeq" id="WP_189002387.1">
    <property type="nucleotide sequence ID" value="NZ_BMOD01000005.1"/>
</dbReference>
<dbReference type="Pfam" id="PF13377">
    <property type="entry name" value="Peripla_BP_3"/>
    <property type="match status" value="1"/>
</dbReference>
<dbReference type="Pfam" id="PF00356">
    <property type="entry name" value="LacI"/>
    <property type="match status" value="1"/>
</dbReference>
<evidence type="ECO:0000256" key="3">
    <source>
        <dbReference type="ARBA" id="ARBA00023163"/>
    </source>
</evidence>
<organism evidence="5 6">
    <name type="scientific">Deinococcus roseus</name>
    <dbReference type="NCBI Taxonomy" id="392414"/>
    <lineage>
        <taxon>Bacteria</taxon>
        <taxon>Thermotogati</taxon>
        <taxon>Deinococcota</taxon>
        <taxon>Deinococci</taxon>
        <taxon>Deinococcales</taxon>
        <taxon>Deinococcaceae</taxon>
        <taxon>Deinococcus</taxon>
    </lineage>
</organism>
<evidence type="ECO:0000259" key="4">
    <source>
        <dbReference type="PROSITE" id="PS50932"/>
    </source>
</evidence>
<evidence type="ECO:0000313" key="6">
    <source>
        <dbReference type="Proteomes" id="UP000632222"/>
    </source>
</evidence>
<evidence type="ECO:0000313" key="5">
    <source>
        <dbReference type="EMBL" id="GGJ32472.1"/>
    </source>
</evidence>
<dbReference type="Gene3D" id="1.10.260.40">
    <property type="entry name" value="lambda repressor-like DNA-binding domains"/>
    <property type="match status" value="1"/>
</dbReference>